<dbReference type="AlphaFoldDB" id="A0A9D3RKS9"/>
<sequence length="164" mass="18852">MSVIQFKRNAVTPVYARVSLQTGRREKKRGNMPGSRCSAFLLPARTPPPLLPRSFAVSLVLLPRPQPRKTWESSCSSEGKKKKKKCQDLCFALEFPEVRRLTLSSWGRSSAFQGRAHVDKNAPRLSLIRRGELLKFRWAVDGRLAGHCAAYERQERRFKVRRRC</sequence>
<proteinExistence type="predicted"/>
<protein>
    <submittedName>
        <fullName evidence="1">Uncharacterized protein</fullName>
    </submittedName>
</protein>
<accession>A0A9D3RKS9</accession>
<dbReference type="EMBL" id="JAFIRN010000016">
    <property type="protein sequence ID" value="KAG5833820.1"/>
    <property type="molecule type" value="Genomic_DNA"/>
</dbReference>
<organism evidence="1 2">
    <name type="scientific">Anguilla anguilla</name>
    <name type="common">European freshwater eel</name>
    <name type="synonym">Muraena anguilla</name>
    <dbReference type="NCBI Taxonomy" id="7936"/>
    <lineage>
        <taxon>Eukaryota</taxon>
        <taxon>Metazoa</taxon>
        <taxon>Chordata</taxon>
        <taxon>Craniata</taxon>
        <taxon>Vertebrata</taxon>
        <taxon>Euteleostomi</taxon>
        <taxon>Actinopterygii</taxon>
        <taxon>Neopterygii</taxon>
        <taxon>Teleostei</taxon>
        <taxon>Anguilliformes</taxon>
        <taxon>Anguillidae</taxon>
        <taxon>Anguilla</taxon>
    </lineage>
</organism>
<evidence type="ECO:0000313" key="1">
    <source>
        <dbReference type="EMBL" id="KAG5833820.1"/>
    </source>
</evidence>
<dbReference type="Proteomes" id="UP001044222">
    <property type="component" value="Chromosome 16"/>
</dbReference>
<comment type="caution">
    <text evidence="1">The sequence shown here is derived from an EMBL/GenBank/DDBJ whole genome shotgun (WGS) entry which is preliminary data.</text>
</comment>
<gene>
    <name evidence="1" type="ORF">ANANG_G00279920</name>
</gene>
<keyword evidence="2" id="KW-1185">Reference proteome</keyword>
<evidence type="ECO:0000313" key="2">
    <source>
        <dbReference type="Proteomes" id="UP001044222"/>
    </source>
</evidence>
<name>A0A9D3RKS9_ANGAN</name>
<reference evidence="1" key="1">
    <citation type="submission" date="2021-01" db="EMBL/GenBank/DDBJ databases">
        <title>A chromosome-scale assembly of European eel, Anguilla anguilla.</title>
        <authorList>
            <person name="Henkel C."/>
            <person name="Jong-Raadsen S.A."/>
            <person name="Dufour S."/>
            <person name="Weltzien F.-A."/>
            <person name="Palstra A.P."/>
            <person name="Pelster B."/>
            <person name="Spaink H.P."/>
            <person name="Van Den Thillart G.E."/>
            <person name="Jansen H."/>
            <person name="Zahm M."/>
            <person name="Klopp C."/>
            <person name="Cedric C."/>
            <person name="Louis A."/>
            <person name="Berthelot C."/>
            <person name="Parey E."/>
            <person name="Roest Crollius H."/>
            <person name="Montfort J."/>
            <person name="Robinson-Rechavi M."/>
            <person name="Bucao C."/>
            <person name="Bouchez O."/>
            <person name="Gislard M."/>
            <person name="Lluch J."/>
            <person name="Milhes M."/>
            <person name="Lampietro C."/>
            <person name="Lopez Roques C."/>
            <person name="Donnadieu C."/>
            <person name="Braasch I."/>
            <person name="Desvignes T."/>
            <person name="Postlethwait J."/>
            <person name="Bobe J."/>
            <person name="Guiguen Y."/>
            <person name="Dirks R."/>
        </authorList>
    </citation>
    <scope>NUCLEOTIDE SEQUENCE</scope>
    <source>
        <strain evidence="1">Tag_6206</strain>
        <tissue evidence="1">Liver</tissue>
    </source>
</reference>